<dbReference type="InterPro" id="IPR020058">
    <property type="entry name" value="Glu/Gln-tRNA-synth_Ib_cat-dom"/>
</dbReference>
<dbReference type="GO" id="GO:0004818">
    <property type="term" value="F:glutamate-tRNA ligase activity"/>
    <property type="evidence" value="ECO:0007669"/>
    <property type="project" value="TreeGrafter"/>
</dbReference>
<evidence type="ECO:0000256" key="3">
    <source>
        <dbReference type="ARBA" id="ARBA00022840"/>
    </source>
</evidence>
<gene>
    <name evidence="7" type="ORF">GP975_22825</name>
</gene>
<feature type="domain" description="Glutamyl/glutaminyl-tRNA synthetase class Ib catalytic" evidence="6">
    <location>
        <begin position="2"/>
        <end position="116"/>
    </location>
</feature>
<comment type="caution">
    <text evidence="7">The sequence shown here is derived from an EMBL/GenBank/DDBJ whole genome shotgun (WGS) entry which is preliminary data.</text>
</comment>
<evidence type="ECO:0000313" key="7">
    <source>
        <dbReference type="EMBL" id="MWR40840.1"/>
    </source>
</evidence>
<evidence type="ECO:0000256" key="1">
    <source>
        <dbReference type="ARBA" id="ARBA00022598"/>
    </source>
</evidence>
<dbReference type="SUPFAM" id="SSF52374">
    <property type="entry name" value="Nucleotidylyl transferase"/>
    <property type="match status" value="1"/>
</dbReference>
<keyword evidence="3 5" id="KW-0067">ATP-binding</keyword>
<evidence type="ECO:0000256" key="4">
    <source>
        <dbReference type="ARBA" id="ARBA00023146"/>
    </source>
</evidence>
<feature type="non-terminal residue" evidence="7">
    <location>
        <position position="1"/>
    </location>
</feature>
<dbReference type="Pfam" id="PF00749">
    <property type="entry name" value="tRNA-synt_1c"/>
    <property type="match status" value="1"/>
</dbReference>
<evidence type="ECO:0000259" key="6">
    <source>
        <dbReference type="Pfam" id="PF00749"/>
    </source>
</evidence>
<dbReference type="PANTHER" id="PTHR43311:SF1">
    <property type="entry name" value="GLUTAMYL-Q TRNA(ASP) SYNTHETASE"/>
    <property type="match status" value="1"/>
</dbReference>
<proteinExistence type="inferred from homology"/>
<evidence type="ECO:0000256" key="5">
    <source>
        <dbReference type="RuleBase" id="RU363037"/>
    </source>
</evidence>
<keyword evidence="1 5" id="KW-0436">Ligase</keyword>
<comment type="similarity">
    <text evidence="5">Belongs to the class-I aminoacyl-tRNA synthetase family.</text>
</comment>
<name>A0A8T5ZKA6_ECOLX</name>
<evidence type="ECO:0000256" key="2">
    <source>
        <dbReference type="ARBA" id="ARBA00022741"/>
    </source>
</evidence>
<dbReference type="EMBL" id="WTQT01000782">
    <property type="protein sequence ID" value="MWR40840.1"/>
    <property type="molecule type" value="Genomic_DNA"/>
</dbReference>
<organism evidence="7 8">
    <name type="scientific">Escherichia coli</name>
    <dbReference type="NCBI Taxonomy" id="562"/>
    <lineage>
        <taxon>Bacteria</taxon>
        <taxon>Pseudomonadati</taxon>
        <taxon>Pseudomonadota</taxon>
        <taxon>Gammaproteobacteria</taxon>
        <taxon>Enterobacterales</taxon>
        <taxon>Enterobacteriaceae</taxon>
        <taxon>Escherichia</taxon>
    </lineage>
</organism>
<dbReference type="AlphaFoldDB" id="A0A8T5ZKA6"/>
<reference evidence="7 8" key="1">
    <citation type="submission" date="2019-12" db="EMBL/GenBank/DDBJ databases">
        <title>Enteriobacteria Tanzani isolates_8377-8380.</title>
        <authorList>
            <person name="Subbiah M."/>
            <person name="Call D."/>
        </authorList>
    </citation>
    <scope>NUCLEOTIDE SEQUENCE [LARGE SCALE GENOMIC DNA]</scope>
    <source>
        <strain evidence="7 8">8379wE2</strain>
    </source>
</reference>
<dbReference type="Gene3D" id="3.40.50.620">
    <property type="entry name" value="HUPs"/>
    <property type="match status" value="1"/>
</dbReference>
<dbReference type="GO" id="GO:0005524">
    <property type="term" value="F:ATP binding"/>
    <property type="evidence" value="ECO:0007669"/>
    <property type="project" value="UniProtKB-KW"/>
</dbReference>
<keyword evidence="5" id="KW-0648">Protein biosynthesis</keyword>
<dbReference type="InterPro" id="IPR049940">
    <property type="entry name" value="GluQ/Sye"/>
</dbReference>
<dbReference type="GO" id="GO:0006424">
    <property type="term" value="P:glutamyl-tRNA aminoacylation"/>
    <property type="evidence" value="ECO:0007669"/>
    <property type="project" value="TreeGrafter"/>
</dbReference>
<dbReference type="GO" id="GO:0005829">
    <property type="term" value="C:cytosol"/>
    <property type="evidence" value="ECO:0007669"/>
    <property type="project" value="TreeGrafter"/>
</dbReference>
<accession>A0A8T5ZKA6</accession>
<dbReference type="InterPro" id="IPR014729">
    <property type="entry name" value="Rossmann-like_a/b/a_fold"/>
</dbReference>
<keyword evidence="4 5" id="KW-0030">Aminoacyl-tRNA synthetase</keyword>
<dbReference type="Proteomes" id="UP000460875">
    <property type="component" value="Unassembled WGS sequence"/>
</dbReference>
<protein>
    <submittedName>
        <fullName evidence="7">tRNA glutamyl-Q(34) synthetase GluQRS</fullName>
        <ecNumber evidence="7">6.1.1.-</ecNumber>
    </submittedName>
</protein>
<dbReference type="PANTHER" id="PTHR43311">
    <property type="entry name" value="GLUTAMATE--TRNA LIGASE"/>
    <property type="match status" value="1"/>
</dbReference>
<sequence>EDFIIHRRDGLFAYNLAVVVDDHFQGVSEIVRGADLIEPTVRQISLYQLFGWKVPDYIHLPLALNPQGAKLSKQNHAPALPKSDPRPVLIAALQFLGQQAEAHWQDFSVEQILQSAVKNWRLTAVPESAIVNSTFSNASC</sequence>
<evidence type="ECO:0000313" key="8">
    <source>
        <dbReference type="Proteomes" id="UP000460875"/>
    </source>
</evidence>
<keyword evidence="2 5" id="KW-0547">Nucleotide-binding</keyword>
<dbReference type="EC" id="6.1.1.-" evidence="7"/>